<comment type="caution">
    <text evidence="2">The sequence shown here is derived from an EMBL/GenBank/DDBJ whole genome shotgun (WGS) entry which is preliminary data.</text>
</comment>
<accession>A0A8T1YQY4</accession>
<proteinExistence type="predicted"/>
<dbReference type="InterPro" id="IPR013103">
    <property type="entry name" value="RVT_2"/>
</dbReference>
<gene>
    <name evidence="2" type="ORF">ISN44_As12g035870</name>
</gene>
<dbReference type="OrthoDB" id="1108410at2759"/>
<protein>
    <submittedName>
        <fullName evidence="2">Reverse transcriptase RNA-dependent DNA polymerase</fullName>
    </submittedName>
</protein>
<dbReference type="PANTHER" id="PTHR11439">
    <property type="entry name" value="GAG-POL-RELATED RETROTRANSPOSON"/>
    <property type="match status" value="1"/>
</dbReference>
<keyword evidence="2" id="KW-0548">Nucleotidyltransferase</keyword>
<dbReference type="PANTHER" id="PTHR11439:SF463">
    <property type="entry name" value="REVERSE TRANSCRIPTASE TY1_COPIA-TYPE DOMAIN-CONTAINING PROTEIN"/>
    <property type="match status" value="1"/>
</dbReference>
<keyword evidence="2" id="KW-0808">Transferase</keyword>
<organism evidence="2 3">
    <name type="scientific">Arabidopsis suecica</name>
    <name type="common">Swedish thale-cress</name>
    <name type="synonym">Cardaminopsis suecica</name>
    <dbReference type="NCBI Taxonomy" id="45249"/>
    <lineage>
        <taxon>Eukaryota</taxon>
        <taxon>Viridiplantae</taxon>
        <taxon>Streptophyta</taxon>
        <taxon>Embryophyta</taxon>
        <taxon>Tracheophyta</taxon>
        <taxon>Spermatophyta</taxon>
        <taxon>Magnoliopsida</taxon>
        <taxon>eudicotyledons</taxon>
        <taxon>Gunneridae</taxon>
        <taxon>Pentapetalae</taxon>
        <taxon>rosids</taxon>
        <taxon>malvids</taxon>
        <taxon>Brassicales</taxon>
        <taxon>Brassicaceae</taxon>
        <taxon>Camelineae</taxon>
        <taxon>Arabidopsis</taxon>
    </lineage>
</organism>
<dbReference type="GO" id="GO:0003964">
    <property type="term" value="F:RNA-directed DNA polymerase activity"/>
    <property type="evidence" value="ECO:0007669"/>
    <property type="project" value="UniProtKB-KW"/>
</dbReference>
<evidence type="ECO:0000313" key="2">
    <source>
        <dbReference type="EMBL" id="KAG7548398.1"/>
    </source>
</evidence>
<dbReference type="EMBL" id="JAEFBJ010000012">
    <property type="protein sequence ID" value="KAG7548398.1"/>
    <property type="molecule type" value="Genomic_DNA"/>
</dbReference>
<keyword evidence="3" id="KW-1185">Reference proteome</keyword>
<dbReference type="Pfam" id="PF07727">
    <property type="entry name" value="RVT_2"/>
    <property type="match status" value="1"/>
</dbReference>
<dbReference type="AlphaFoldDB" id="A0A8T1YQY4"/>
<dbReference type="Proteomes" id="UP000694251">
    <property type="component" value="Chromosome 12"/>
</dbReference>
<name>A0A8T1YQY4_ARASU</name>
<feature type="domain" description="Reverse transcriptase Ty1/copia-type" evidence="1">
    <location>
        <begin position="15"/>
        <end position="68"/>
    </location>
</feature>
<sequence length="323" mass="35689">MRILECFTILICDSALIIVLVYVDDIIVSSNSEEAAANLKSQLKSHLKLRDLGPAQYFLGLEIARSAEAGVLGCKPSSIPMEPNQKLSQDDGELYDNPESYRSIIGKLIYLTITRPDICFAVGKLAQYTGAPRVSHHRAVLKLLAYIKGTVGQGLFYSSNPNMDLKAFADADLSACPDSRRSVSAYCIFLGDSLISWKSRKQDVVSRSSAESEYRAMALAVCDILWVRSLMEDLHLPPSSPTVLYCDNEAAIHIANNPVFHERTKHVERDCHTVRDRVTDGTIILAHVRTECQIADLLTKALYPGQFRALVGKLGISNIFMPA</sequence>
<evidence type="ECO:0000259" key="1">
    <source>
        <dbReference type="Pfam" id="PF07727"/>
    </source>
</evidence>
<keyword evidence="2" id="KW-0695">RNA-directed DNA polymerase</keyword>
<dbReference type="CDD" id="cd09272">
    <property type="entry name" value="RNase_HI_RT_Ty1"/>
    <property type="match status" value="1"/>
</dbReference>
<reference evidence="2 3" key="1">
    <citation type="submission" date="2020-12" db="EMBL/GenBank/DDBJ databases">
        <title>Concerted genomic and epigenomic changes stabilize Arabidopsis allopolyploids.</title>
        <authorList>
            <person name="Chen Z."/>
        </authorList>
    </citation>
    <scope>NUCLEOTIDE SEQUENCE [LARGE SCALE GENOMIC DNA]</scope>
    <source>
        <strain evidence="2">As9502</strain>
        <tissue evidence="2">Leaf</tissue>
    </source>
</reference>
<evidence type="ECO:0000313" key="3">
    <source>
        <dbReference type="Proteomes" id="UP000694251"/>
    </source>
</evidence>